<proteinExistence type="predicted"/>
<comment type="caution">
    <text evidence="1">The sequence shown here is derived from an EMBL/GenBank/DDBJ whole genome shotgun (WGS) entry which is preliminary data.</text>
</comment>
<reference evidence="1 2" key="1">
    <citation type="journal article" date="2018" name="Nat. Biotechnol.">
        <title>A standardized bacterial taxonomy based on genome phylogeny substantially revises the tree of life.</title>
        <authorList>
            <person name="Parks D.H."/>
            <person name="Chuvochina M."/>
            <person name="Waite D.W."/>
            <person name="Rinke C."/>
            <person name="Skarshewski A."/>
            <person name="Chaumeil P.A."/>
            <person name="Hugenholtz P."/>
        </authorList>
    </citation>
    <scope>NUCLEOTIDE SEQUENCE [LARGE SCALE GENOMIC DNA]</scope>
    <source>
        <strain evidence="1">UBA9375</strain>
    </source>
</reference>
<gene>
    <name evidence="1" type="ORF">DIT97_14920</name>
</gene>
<evidence type="ECO:0000313" key="1">
    <source>
        <dbReference type="EMBL" id="HCO24262.1"/>
    </source>
</evidence>
<organism evidence="1 2">
    <name type="scientific">Gimesia maris</name>
    <dbReference type="NCBI Taxonomy" id="122"/>
    <lineage>
        <taxon>Bacteria</taxon>
        <taxon>Pseudomonadati</taxon>
        <taxon>Planctomycetota</taxon>
        <taxon>Planctomycetia</taxon>
        <taxon>Planctomycetales</taxon>
        <taxon>Planctomycetaceae</taxon>
        <taxon>Gimesia</taxon>
    </lineage>
</organism>
<dbReference type="EMBL" id="DQAY01000088">
    <property type="protein sequence ID" value="HCO24262.1"/>
    <property type="molecule type" value="Genomic_DNA"/>
</dbReference>
<protein>
    <submittedName>
        <fullName evidence="1">Uncharacterized protein</fullName>
    </submittedName>
</protein>
<name>A0A3D3R854_9PLAN</name>
<evidence type="ECO:0000313" key="2">
    <source>
        <dbReference type="Proteomes" id="UP000263642"/>
    </source>
</evidence>
<sequence>MQGLVMKQKCFLSGKRLLLPALIVPVTFYCFYRENPMQNDLEYRSGIKVVLSFRLFSAG</sequence>
<accession>A0A3D3R854</accession>
<dbReference type="AlphaFoldDB" id="A0A3D3R854"/>
<dbReference type="Proteomes" id="UP000263642">
    <property type="component" value="Unassembled WGS sequence"/>
</dbReference>